<keyword evidence="2 6" id="KW-0812">Transmembrane</keyword>
<dbReference type="InterPro" id="IPR013717">
    <property type="entry name" value="PIG-P"/>
</dbReference>
<dbReference type="Pfam" id="PF08510">
    <property type="entry name" value="PIG-P"/>
    <property type="match status" value="1"/>
</dbReference>
<reference evidence="8" key="1">
    <citation type="submission" date="2021-01" db="EMBL/GenBank/DDBJ databases">
        <authorList>
            <person name="Corre E."/>
            <person name="Pelletier E."/>
            <person name="Niang G."/>
            <person name="Scheremetjew M."/>
            <person name="Finn R."/>
            <person name="Kale V."/>
            <person name="Holt S."/>
            <person name="Cochrane G."/>
            <person name="Meng A."/>
            <person name="Brown T."/>
            <person name="Cohen L."/>
        </authorList>
    </citation>
    <scope>NUCLEOTIDE SEQUENCE</scope>
    <source>
        <strain evidence="8">MM31A-1</strain>
    </source>
</reference>
<feature type="compositionally biased region" description="Low complexity" evidence="5">
    <location>
        <begin position="132"/>
        <end position="144"/>
    </location>
</feature>
<evidence type="ECO:0000256" key="6">
    <source>
        <dbReference type="SAM" id="Phobius"/>
    </source>
</evidence>
<accession>A0A7S3Q4J9</accession>
<evidence type="ECO:0000256" key="4">
    <source>
        <dbReference type="ARBA" id="ARBA00023136"/>
    </source>
</evidence>
<feature type="domain" description="PIG-P" evidence="7">
    <location>
        <begin position="12"/>
        <end position="184"/>
    </location>
</feature>
<keyword evidence="4 6" id="KW-0472">Membrane</keyword>
<dbReference type="AlphaFoldDB" id="A0A7S3Q4J9"/>
<name>A0A7S3Q4J9_9STRA</name>
<feature type="region of interest" description="Disordered" evidence="5">
    <location>
        <begin position="132"/>
        <end position="162"/>
    </location>
</feature>
<sequence>MKKVRRREISSAESCGFVTYFLCFPVAWMYIVWATSESDSGIGSAIGIGIGSLLFQKDNDGGKGILHQMNITYYPHASLAIILPTCIVMLFLSIPMMYSILNEKYAVPHYEDGNTLYDGHSRTRTRISIQVATASTSTSTSTSTDAIEDEDGEGSDRNTNTRAQAVAIPTIPETFDIDVAIINQSINQSLAASHMKHNS</sequence>
<evidence type="ECO:0000313" key="8">
    <source>
        <dbReference type="EMBL" id="CAE0465543.1"/>
    </source>
</evidence>
<proteinExistence type="predicted"/>
<evidence type="ECO:0000256" key="5">
    <source>
        <dbReference type="SAM" id="MobiDB-lite"/>
    </source>
</evidence>
<organism evidence="8">
    <name type="scientific">Chaetoceros debilis</name>
    <dbReference type="NCBI Taxonomy" id="122233"/>
    <lineage>
        <taxon>Eukaryota</taxon>
        <taxon>Sar</taxon>
        <taxon>Stramenopiles</taxon>
        <taxon>Ochrophyta</taxon>
        <taxon>Bacillariophyta</taxon>
        <taxon>Coscinodiscophyceae</taxon>
        <taxon>Chaetocerotophycidae</taxon>
        <taxon>Chaetocerotales</taxon>
        <taxon>Chaetocerotaceae</taxon>
        <taxon>Chaetoceros</taxon>
    </lineage>
</organism>
<evidence type="ECO:0000256" key="3">
    <source>
        <dbReference type="ARBA" id="ARBA00022989"/>
    </source>
</evidence>
<dbReference type="GO" id="GO:0016020">
    <property type="term" value="C:membrane"/>
    <property type="evidence" value="ECO:0007669"/>
    <property type="project" value="UniProtKB-SubCell"/>
</dbReference>
<protein>
    <recommendedName>
        <fullName evidence="7">PIG-P domain-containing protein</fullName>
    </recommendedName>
</protein>
<comment type="subcellular location">
    <subcellularLocation>
        <location evidence="1">Membrane</location>
        <topology evidence="1">Multi-pass membrane protein</topology>
    </subcellularLocation>
</comment>
<evidence type="ECO:0000256" key="2">
    <source>
        <dbReference type="ARBA" id="ARBA00022692"/>
    </source>
</evidence>
<dbReference type="EMBL" id="HBIO01013360">
    <property type="protein sequence ID" value="CAE0465543.1"/>
    <property type="molecule type" value="Transcribed_RNA"/>
</dbReference>
<feature type="transmembrane region" description="Helical" evidence="6">
    <location>
        <begin position="12"/>
        <end position="33"/>
    </location>
</feature>
<feature type="transmembrane region" description="Helical" evidence="6">
    <location>
        <begin position="73"/>
        <end position="94"/>
    </location>
</feature>
<evidence type="ECO:0000256" key="1">
    <source>
        <dbReference type="ARBA" id="ARBA00004141"/>
    </source>
</evidence>
<gene>
    <name evidence="8" type="ORF">CDEB00056_LOCUS10384</name>
</gene>
<evidence type="ECO:0000259" key="7">
    <source>
        <dbReference type="Pfam" id="PF08510"/>
    </source>
</evidence>
<keyword evidence="3 6" id="KW-1133">Transmembrane helix</keyword>